<dbReference type="OrthoDB" id="5428495at2759"/>
<name>A0A167D5D6_9HYPO</name>
<reference evidence="1 2" key="1">
    <citation type="journal article" date="2016" name="Genome Biol. Evol.">
        <title>Divergent and convergent evolution of fungal pathogenicity.</title>
        <authorList>
            <person name="Shang Y."/>
            <person name="Xiao G."/>
            <person name="Zheng P."/>
            <person name="Cen K."/>
            <person name="Zhan S."/>
            <person name="Wang C."/>
        </authorList>
    </citation>
    <scope>NUCLEOTIDE SEQUENCE [LARGE SCALE GENOMIC DNA]</scope>
    <source>
        <strain evidence="1 2">RCEF 3172</strain>
    </source>
</reference>
<evidence type="ECO:0000313" key="1">
    <source>
        <dbReference type="EMBL" id="OAA41960.1"/>
    </source>
</evidence>
<organism evidence="1 2">
    <name type="scientific">Beauveria brongniartii RCEF 3172</name>
    <dbReference type="NCBI Taxonomy" id="1081107"/>
    <lineage>
        <taxon>Eukaryota</taxon>
        <taxon>Fungi</taxon>
        <taxon>Dikarya</taxon>
        <taxon>Ascomycota</taxon>
        <taxon>Pezizomycotina</taxon>
        <taxon>Sordariomycetes</taxon>
        <taxon>Hypocreomycetidae</taxon>
        <taxon>Hypocreales</taxon>
        <taxon>Cordycipitaceae</taxon>
        <taxon>Beauveria</taxon>
        <taxon>Beauveria brongniartii</taxon>
    </lineage>
</organism>
<dbReference type="Proteomes" id="UP000076863">
    <property type="component" value="Unassembled WGS sequence"/>
</dbReference>
<gene>
    <name evidence="1" type="ORF">BBO_05319</name>
</gene>
<dbReference type="EMBL" id="AZHA01000015">
    <property type="protein sequence ID" value="OAA41960.1"/>
    <property type="molecule type" value="Genomic_DNA"/>
</dbReference>
<evidence type="ECO:0000313" key="2">
    <source>
        <dbReference type="Proteomes" id="UP000076863"/>
    </source>
</evidence>
<accession>A0A167D5D6</accession>
<keyword evidence="2" id="KW-1185">Reference proteome</keyword>
<dbReference type="AlphaFoldDB" id="A0A167D5D6"/>
<proteinExistence type="predicted"/>
<comment type="caution">
    <text evidence="1">The sequence shown here is derived from an EMBL/GenBank/DDBJ whole genome shotgun (WGS) entry which is preliminary data.</text>
</comment>
<sequence length="188" mass="20360">MAHLIKEAKLFNVVLSHHPDDTEMSQFTPERETTEYGGSLTLRCPRCKTFPIPRRPAASTLDLALALEAASCSSVTPAHAMFLFTSPLGGGVQLGRRRRAASLAAVPRDAGKKVYAALRADGLQDEGVSEATLATLATESPTYGLADQQMRDWCFACDPAKYIKECYESTQRLPPTIRHCAASAGFSL</sequence>
<protein>
    <submittedName>
        <fullName evidence="1">Uncharacterized protein</fullName>
    </submittedName>
</protein>